<dbReference type="AlphaFoldDB" id="A0AAD1YU94"/>
<dbReference type="Gene3D" id="2.60.40.10">
    <property type="entry name" value="Immunoglobulins"/>
    <property type="match status" value="1"/>
</dbReference>
<dbReference type="SUPFAM" id="SSF81296">
    <property type="entry name" value="E set domains"/>
    <property type="match status" value="1"/>
</dbReference>
<evidence type="ECO:0008006" key="5">
    <source>
        <dbReference type="Google" id="ProtNLM"/>
    </source>
</evidence>
<gene>
    <name evidence="3" type="ORF">FPE_LOCUS4812</name>
</gene>
<name>A0AAD1YU94_9LAMI</name>
<keyword evidence="4" id="KW-1185">Reference proteome</keyword>
<feature type="domain" description="Galactose oxidase-like Early set" evidence="2">
    <location>
        <begin position="138"/>
        <end position="170"/>
    </location>
</feature>
<dbReference type="InterPro" id="IPR013783">
    <property type="entry name" value="Ig-like_fold"/>
</dbReference>
<dbReference type="Pfam" id="PF09118">
    <property type="entry name" value="GO-like_E_set"/>
    <property type="match status" value="1"/>
</dbReference>
<evidence type="ECO:0000259" key="2">
    <source>
        <dbReference type="Pfam" id="PF09118"/>
    </source>
</evidence>
<dbReference type="PANTHER" id="PTHR32208:SF54">
    <property type="entry name" value="ALDEHYDE OXIDASE GLOX-LIKE"/>
    <property type="match status" value="1"/>
</dbReference>
<feature type="domain" description="Glyoxal oxidase N-terminal" evidence="1">
    <location>
        <begin position="65"/>
        <end position="126"/>
    </location>
</feature>
<dbReference type="InterPro" id="IPR015202">
    <property type="entry name" value="GO-like_E_set"/>
</dbReference>
<dbReference type="EMBL" id="OU503038">
    <property type="protein sequence ID" value="CAI9757382.1"/>
    <property type="molecule type" value="Genomic_DNA"/>
</dbReference>
<dbReference type="Pfam" id="PF07250">
    <property type="entry name" value="Glyoxal_oxid_N"/>
    <property type="match status" value="1"/>
</dbReference>
<evidence type="ECO:0000259" key="1">
    <source>
        <dbReference type="Pfam" id="PF07250"/>
    </source>
</evidence>
<proteinExistence type="predicted"/>
<dbReference type="InterPro" id="IPR009880">
    <property type="entry name" value="Glyoxal_oxidase_N"/>
</dbReference>
<accession>A0AAD1YU94</accession>
<protein>
    <recommendedName>
        <fullName evidence="5">Galactose oxidase-like Early set domain-containing protein</fullName>
    </recommendedName>
</protein>
<dbReference type="Proteomes" id="UP000834106">
    <property type="component" value="Chromosome 3"/>
</dbReference>
<sequence>MGRGIGVHVQIYMTHRVMHWVEYDVLRNRIWPLHTEADTWCSTSSFMGNGTLIRTSCFGHGSQRIRSYPSTGSSVILPLSHTDRFERVEVMICGGASSDAYSAAQHGRFLPGLTSCGRMEITGAETWLGAEKGLINAHLEALLNPNVAPAGYYMLTVVNYGIPSVSQWVRFIHA</sequence>
<evidence type="ECO:0000313" key="4">
    <source>
        <dbReference type="Proteomes" id="UP000834106"/>
    </source>
</evidence>
<evidence type="ECO:0000313" key="3">
    <source>
        <dbReference type="EMBL" id="CAI9757382.1"/>
    </source>
</evidence>
<dbReference type="PANTHER" id="PTHR32208">
    <property type="entry name" value="SECRETED PROTEIN-RELATED"/>
    <property type="match status" value="1"/>
</dbReference>
<reference evidence="3" key="1">
    <citation type="submission" date="2023-05" db="EMBL/GenBank/DDBJ databases">
        <authorList>
            <person name="Huff M."/>
        </authorList>
    </citation>
    <scope>NUCLEOTIDE SEQUENCE</scope>
</reference>
<organism evidence="3 4">
    <name type="scientific">Fraxinus pennsylvanica</name>
    <dbReference type="NCBI Taxonomy" id="56036"/>
    <lineage>
        <taxon>Eukaryota</taxon>
        <taxon>Viridiplantae</taxon>
        <taxon>Streptophyta</taxon>
        <taxon>Embryophyta</taxon>
        <taxon>Tracheophyta</taxon>
        <taxon>Spermatophyta</taxon>
        <taxon>Magnoliopsida</taxon>
        <taxon>eudicotyledons</taxon>
        <taxon>Gunneridae</taxon>
        <taxon>Pentapetalae</taxon>
        <taxon>asterids</taxon>
        <taxon>lamiids</taxon>
        <taxon>Lamiales</taxon>
        <taxon>Oleaceae</taxon>
        <taxon>Oleeae</taxon>
        <taxon>Fraxinus</taxon>
    </lineage>
</organism>
<dbReference type="InterPro" id="IPR014756">
    <property type="entry name" value="Ig_E-set"/>
</dbReference>